<evidence type="ECO:0000256" key="10">
    <source>
        <dbReference type="HAMAP-Rule" id="MF_00244"/>
    </source>
</evidence>
<dbReference type="GO" id="GO:0004515">
    <property type="term" value="F:nicotinate-nucleotide adenylyltransferase activity"/>
    <property type="evidence" value="ECO:0007669"/>
    <property type="project" value="UniProtKB-EC"/>
</dbReference>
<evidence type="ECO:0000256" key="2">
    <source>
        <dbReference type="ARBA" id="ARBA00005019"/>
    </source>
</evidence>
<keyword evidence="8 10" id="KW-0520">NAD</keyword>
<keyword evidence="7 10" id="KW-0067">ATP-binding</keyword>
<accession>A0ABV6C440</accession>
<protein>
    <recommendedName>
        <fullName evidence="10">Probable nicotinate-nucleotide adenylyltransferase</fullName>
        <ecNumber evidence="10">2.7.7.18</ecNumber>
    </recommendedName>
    <alternativeName>
        <fullName evidence="10">Deamido-NAD(+) diphosphorylase</fullName>
    </alternativeName>
    <alternativeName>
        <fullName evidence="10">Deamido-NAD(+) pyrophosphorylase</fullName>
    </alternativeName>
    <alternativeName>
        <fullName evidence="10">Nicotinate mononucleotide adenylyltransferase</fullName>
        <shortName evidence="10">NaMN adenylyltransferase</shortName>
    </alternativeName>
</protein>
<keyword evidence="4 10" id="KW-0808">Transferase</keyword>
<evidence type="ECO:0000256" key="8">
    <source>
        <dbReference type="ARBA" id="ARBA00023027"/>
    </source>
</evidence>
<evidence type="ECO:0000259" key="11">
    <source>
        <dbReference type="Pfam" id="PF01467"/>
    </source>
</evidence>
<dbReference type="Proteomes" id="UP001589788">
    <property type="component" value="Unassembled WGS sequence"/>
</dbReference>
<comment type="caution">
    <text evidence="12">The sequence shown here is derived from an EMBL/GenBank/DDBJ whole genome shotgun (WGS) entry which is preliminary data.</text>
</comment>
<dbReference type="Pfam" id="PF01467">
    <property type="entry name" value="CTP_transf_like"/>
    <property type="match status" value="1"/>
</dbReference>
<comment type="function">
    <text evidence="1 10">Catalyzes the reversible adenylation of nicotinate mononucleotide (NaMN) to nicotinic acid adenine dinucleotide (NaAD).</text>
</comment>
<sequence>MPSSSPPPDCPRARRIGVLGGTFDPVHVGHLVVAVWAREELQLDRVLLVVANDPWQKRGRACMAPAEDRYAMVRAALEGLVGIEASRLEIDRGGPSYTVDTLRALAAEEPSAERFLIVGADLVPQLPSWHEAEALASLATVVVATRPGAEPQGAPLPGLRIRELAVPRLEVSSSALRARLAKGASVDVLVPAGALRVIRSRGLYQRSPGDW</sequence>
<dbReference type="EC" id="2.7.7.18" evidence="10"/>
<dbReference type="CDD" id="cd02165">
    <property type="entry name" value="NMNAT"/>
    <property type="match status" value="1"/>
</dbReference>
<evidence type="ECO:0000313" key="12">
    <source>
        <dbReference type="EMBL" id="MFC0082433.1"/>
    </source>
</evidence>
<evidence type="ECO:0000256" key="1">
    <source>
        <dbReference type="ARBA" id="ARBA00002324"/>
    </source>
</evidence>
<name>A0ABV6C440_9ACTN</name>
<feature type="domain" description="Cytidyltransferase-like" evidence="11">
    <location>
        <begin position="18"/>
        <end position="179"/>
    </location>
</feature>
<evidence type="ECO:0000313" key="13">
    <source>
        <dbReference type="Proteomes" id="UP001589788"/>
    </source>
</evidence>
<dbReference type="NCBIfam" id="TIGR00482">
    <property type="entry name" value="nicotinate (nicotinamide) nucleotide adenylyltransferase"/>
    <property type="match status" value="1"/>
</dbReference>
<comment type="pathway">
    <text evidence="2 10">Cofactor biosynthesis; NAD(+) biosynthesis; deamido-NAD(+) from nicotinate D-ribonucleotide: step 1/1.</text>
</comment>
<reference evidence="12 13" key="1">
    <citation type="submission" date="2024-09" db="EMBL/GenBank/DDBJ databases">
        <authorList>
            <person name="Sun Q."/>
            <person name="Mori K."/>
        </authorList>
    </citation>
    <scope>NUCLEOTIDE SEQUENCE [LARGE SCALE GENOMIC DNA]</scope>
    <source>
        <strain evidence="12 13">JCM 15389</strain>
    </source>
</reference>
<dbReference type="SUPFAM" id="SSF52374">
    <property type="entry name" value="Nucleotidylyl transferase"/>
    <property type="match status" value="1"/>
</dbReference>
<dbReference type="InterPro" id="IPR014729">
    <property type="entry name" value="Rossmann-like_a/b/a_fold"/>
</dbReference>
<dbReference type="PANTHER" id="PTHR39321:SF3">
    <property type="entry name" value="PHOSPHOPANTETHEINE ADENYLYLTRANSFERASE"/>
    <property type="match status" value="1"/>
</dbReference>
<evidence type="ECO:0000256" key="7">
    <source>
        <dbReference type="ARBA" id="ARBA00022840"/>
    </source>
</evidence>
<dbReference type="RefSeq" id="WP_248108597.1">
    <property type="nucleotide sequence ID" value="NZ_JAKHEX010000017.1"/>
</dbReference>
<evidence type="ECO:0000256" key="5">
    <source>
        <dbReference type="ARBA" id="ARBA00022695"/>
    </source>
</evidence>
<gene>
    <name evidence="10 12" type="primary">nadD</name>
    <name evidence="12" type="ORF">ACFFRE_09845</name>
</gene>
<evidence type="ECO:0000256" key="4">
    <source>
        <dbReference type="ARBA" id="ARBA00022679"/>
    </source>
</evidence>
<comment type="similarity">
    <text evidence="10">Belongs to the NadD family.</text>
</comment>
<keyword evidence="5 10" id="KW-0548">Nucleotidyltransferase</keyword>
<dbReference type="NCBIfam" id="TIGR00125">
    <property type="entry name" value="cyt_tran_rel"/>
    <property type="match status" value="1"/>
</dbReference>
<dbReference type="EMBL" id="JBHLYQ010000102">
    <property type="protein sequence ID" value="MFC0082433.1"/>
    <property type="molecule type" value="Genomic_DNA"/>
</dbReference>
<dbReference type="InterPro" id="IPR004821">
    <property type="entry name" value="Cyt_trans-like"/>
</dbReference>
<keyword evidence="3 10" id="KW-0662">Pyridine nucleotide biosynthesis</keyword>
<keyword evidence="13" id="KW-1185">Reference proteome</keyword>
<evidence type="ECO:0000256" key="6">
    <source>
        <dbReference type="ARBA" id="ARBA00022741"/>
    </source>
</evidence>
<dbReference type="HAMAP" id="MF_00244">
    <property type="entry name" value="NaMN_adenylyltr"/>
    <property type="match status" value="1"/>
</dbReference>
<dbReference type="Gene3D" id="3.40.50.620">
    <property type="entry name" value="HUPs"/>
    <property type="match status" value="1"/>
</dbReference>
<dbReference type="PANTHER" id="PTHR39321">
    <property type="entry name" value="NICOTINATE-NUCLEOTIDE ADENYLYLTRANSFERASE-RELATED"/>
    <property type="match status" value="1"/>
</dbReference>
<evidence type="ECO:0000256" key="9">
    <source>
        <dbReference type="ARBA" id="ARBA00048721"/>
    </source>
</evidence>
<keyword evidence="6 10" id="KW-0547">Nucleotide-binding</keyword>
<organism evidence="12 13">
    <name type="scientific">Aciditerrimonas ferrireducens</name>
    <dbReference type="NCBI Taxonomy" id="667306"/>
    <lineage>
        <taxon>Bacteria</taxon>
        <taxon>Bacillati</taxon>
        <taxon>Actinomycetota</taxon>
        <taxon>Acidimicrobiia</taxon>
        <taxon>Acidimicrobiales</taxon>
        <taxon>Acidimicrobiaceae</taxon>
        <taxon>Aciditerrimonas</taxon>
    </lineage>
</organism>
<dbReference type="NCBIfam" id="NF000840">
    <property type="entry name" value="PRK00071.1-3"/>
    <property type="match status" value="1"/>
</dbReference>
<evidence type="ECO:0000256" key="3">
    <source>
        <dbReference type="ARBA" id="ARBA00022642"/>
    </source>
</evidence>
<comment type="catalytic activity">
    <reaction evidence="9 10">
        <text>nicotinate beta-D-ribonucleotide + ATP + H(+) = deamido-NAD(+) + diphosphate</text>
        <dbReference type="Rhea" id="RHEA:22860"/>
        <dbReference type="ChEBI" id="CHEBI:15378"/>
        <dbReference type="ChEBI" id="CHEBI:30616"/>
        <dbReference type="ChEBI" id="CHEBI:33019"/>
        <dbReference type="ChEBI" id="CHEBI:57502"/>
        <dbReference type="ChEBI" id="CHEBI:58437"/>
        <dbReference type="EC" id="2.7.7.18"/>
    </reaction>
</comment>
<proteinExistence type="inferred from homology"/>
<dbReference type="InterPro" id="IPR005248">
    <property type="entry name" value="NadD/NMNAT"/>
</dbReference>